<evidence type="ECO:0000313" key="3">
    <source>
        <dbReference type="EMBL" id="KAK8726383.1"/>
    </source>
</evidence>
<keyword evidence="2" id="KW-0812">Transmembrane</keyword>
<comment type="caution">
    <text evidence="3">The sequence shown here is derived from an EMBL/GenBank/DDBJ whole genome shotgun (WGS) entry which is preliminary data.</text>
</comment>
<gene>
    <name evidence="3" type="ORF">OTU49_010238</name>
</gene>
<keyword evidence="4" id="KW-1185">Reference proteome</keyword>
<keyword evidence="2" id="KW-0472">Membrane</keyword>
<sequence>MVIEDLETRALLWSITCGILVVLAVMITITCLLVRYNSRLKAGRPGVRVKGTSRRTAPPQRPKTTMEEPYLKPREVQHPEGLHHSDQQKDACLTGQPMVHSPNSSLEDHIYDEPHLRAINPSKHVYYNASETSSGSGEYERVSYVNA</sequence>
<feature type="region of interest" description="Disordered" evidence="1">
    <location>
        <begin position="45"/>
        <end position="107"/>
    </location>
</feature>
<dbReference type="AlphaFoldDB" id="A0AAW0WFD6"/>
<dbReference type="EMBL" id="JARKIK010000079">
    <property type="protein sequence ID" value="KAK8726380.1"/>
    <property type="molecule type" value="Genomic_DNA"/>
</dbReference>
<dbReference type="EMBL" id="JARKIK010000079">
    <property type="protein sequence ID" value="KAK8726378.1"/>
    <property type="molecule type" value="Genomic_DNA"/>
</dbReference>
<evidence type="ECO:0000256" key="1">
    <source>
        <dbReference type="SAM" id="MobiDB-lite"/>
    </source>
</evidence>
<dbReference type="EMBL" id="JARKIK010000079">
    <property type="protein sequence ID" value="KAK8726383.1"/>
    <property type="molecule type" value="Genomic_DNA"/>
</dbReference>
<feature type="compositionally biased region" description="Basic and acidic residues" evidence="1">
    <location>
        <begin position="64"/>
        <end position="89"/>
    </location>
</feature>
<dbReference type="EMBL" id="JARKIK010000079">
    <property type="protein sequence ID" value="KAK8726379.1"/>
    <property type="molecule type" value="Genomic_DNA"/>
</dbReference>
<proteinExistence type="predicted"/>
<dbReference type="EMBL" id="JARKIK010000079">
    <property type="protein sequence ID" value="KAK8726382.1"/>
    <property type="molecule type" value="Genomic_DNA"/>
</dbReference>
<keyword evidence="2" id="KW-1133">Transmembrane helix</keyword>
<evidence type="ECO:0000256" key="2">
    <source>
        <dbReference type="SAM" id="Phobius"/>
    </source>
</evidence>
<accession>A0AAW0WFD6</accession>
<dbReference type="Proteomes" id="UP001445076">
    <property type="component" value="Unassembled WGS sequence"/>
</dbReference>
<reference evidence="3" key="2">
    <citation type="submission" date="2024-01" db="EMBL/GenBank/DDBJ databases">
        <authorList>
            <person name="He J."/>
            <person name="Wang M."/>
            <person name="Zheng J."/>
            <person name="Liu Z."/>
        </authorList>
    </citation>
    <scope>NUCLEOTIDE SEQUENCE</scope>
    <source>
        <strain evidence="3">ZL_2023a</strain>
        <tissue evidence="3">Muscle</tissue>
    </source>
</reference>
<protein>
    <submittedName>
        <fullName evidence="3">Uncharacterized protein</fullName>
    </submittedName>
</protein>
<feature type="transmembrane region" description="Helical" evidence="2">
    <location>
        <begin position="12"/>
        <end position="34"/>
    </location>
</feature>
<organism evidence="3 4">
    <name type="scientific">Cherax quadricarinatus</name>
    <name type="common">Australian red claw crayfish</name>
    <dbReference type="NCBI Taxonomy" id="27406"/>
    <lineage>
        <taxon>Eukaryota</taxon>
        <taxon>Metazoa</taxon>
        <taxon>Ecdysozoa</taxon>
        <taxon>Arthropoda</taxon>
        <taxon>Crustacea</taxon>
        <taxon>Multicrustacea</taxon>
        <taxon>Malacostraca</taxon>
        <taxon>Eumalacostraca</taxon>
        <taxon>Eucarida</taxon>
        <taxon>Decapoda</taxon>
        <taxon>Pleocyemata</taxon>
        <taxon>Astacidea</taxon>
        <taxon>Parastacoidea</taxon>
        <taxon>Parastacidae</taxon>
        <taxon>Cherax</taxon>
    </lineage>
</organism>
<reference evidence="3 4" key="1">
    <citation type="journal article" date="2024" name="BMC Genomics">
        <title>Genome assembly of redclaw crayfish (Cherax quadricarinatus) provides insights into its immune adaptation and hypoxia tolerance.</title>
        <authorList>
            <person name="Liu Z."/>
            <person name="Zheng J."/>
            <person name="Li H."/>
            <person name="Fang K."/>
            <person name="Wang S."/>
            <person name="He J."/>
            <person name="Zhou D."/>
            <person name="Weng S."/>
            <person name="Chi M."/>
            <person name="Gu Z."/>
            <person name="He J."/>
            <person name="Li F."/>
            <person name="Wang M."/>
        </authorList>
    </citation>
    <scope>NUCLEOTIDE SEQUENCE [LARGE SCALE GENOMIC DNA]</scope>
    <source>
        <strain evidence="3">ZL_2023a</strain>
    </source>
</reference>
<name>A0AAW0WFD6_CHEQU</name>
<evidence type="ECO:0000313" key="4">
    <source>
        <dbReference type="Proteomes" id="UP001445076"/>
    </source>
</evidence>